<protein>
    <submittedName>
        <fullName evidence="1">Uncharacterized protein</fullName>
    </submittedName>
</protein>
<evidence type="ECO:0000313" key="1">
    <source>
        <dbReference type="EMBL" id="JAG99906.1"/>
    </source>
</evidence>
<dbReference type="AlphaFoldDB" id="A0A0E9P6K3"/>
<organism evidence="1">
    <name type="scientific">Anguilla anguilla</name>
    <name type="common">European freshwater eel</name>
    <name type="synonym">Muraena anguilla</name>
    <dbReference type="NCBI Taxonomy" id="7936"/>
    <lineage>
        <taxon>Eukaryota</taxon>
        <taxon>Metazoa</taxon>
        <taxon>Chordata</taxon>
        <taxon>Craniata</taxon>
        <taxon>Vertebrata</taxon>
        <taxon>Euteleostomi</taxon>
        <taxon>Actinopterygii</taxon>
        <taxon>Neopterygii</taxon>
        <taxon>Teleostei</taxon>
        <taxon>Anguilliformes</taxon>
        <taxon>Anguillidae</taxon>
        <taxon>Anguilla</taxon>
    </lineage>
</organism>
<name>A0A0E9P6K3_ANGAN</name>
<proteinExistence type="predicted"/>
<accession>A0A0E9P6K3</accession>
<sequence length="74" mass="8875">MSLWTTDLESTFFKYMKHLKIKPTQFRGLPEKSSYVHSVTKEILKMKLIFCFSVLDMRVLENLTLKQFKQMVQI</sequence>
<dbReference type="EMBL" id="GBXM01108670">
    <property type="protein sequence ID" value="JAG99906.1"/>
    <property type="molecule type" value="Transcribed_RNA"/>
</dbReference>
<reference evidence="1" key="1">
    <citation type="submission" date="2014-11" db="EMBL/GenBank/DDBJ databases">
        <authorList>
            <person name="Amaro Gonzalez C."/>
        </authorList>
    </citation>
    <scope>NUCLEOTIDE SEQUENCE</scope>
</reference>
<reference evidence="1" key="2">
    <citation type="journal article" date="2015" name="Fish Shellfish Immunol.">
        <title>Early steps in the European eel (Anguilla anguilla)-Vibrio vulnificus interaction in the gills: Role of the RtxA13 toxin.</title>
        <authorList>
            <person name="Callol A."/>
            <person name="Pajuelo D."/>
            <person name="Ebbesson L."/>
            <person name="Teles M."/>
            <person name="MacKenzie S."/>
            <person name="Amaro C."/>
        </authorList>
    </citation>
    <scope>NUCLEOTIDE SEQUENCE</scope>
</reference>